<sequence length="227" mass="24394">MFTLEDRHEEAEVVSLERPELLMFCGLMGLAGCIAPFVTIVWGTAVADHDFIADTISDLARGDHKRIMDVGFYLNASGLLAIAIAAAHAHLGKVGWTLGVFALSFLALVVVLLGLWDEFNDVGGPGTDMTVHTQLTFLLGPLYLIGPLVMAKGAGGISPTYGWLFVASAAIWALFAAAFKLSPDSIDGIVEKIAIGGSFLWTVPLSFLFIARGYEKTHRVTGRRQQS</sequence>
<reference evidence="2 3" key="1">
    <citation type="submission" date="2018-03" db="EMBL/GenBank/DDBJ databases">
        <authorList>
            <person name="Keele B.F."/>
        </authorList>
    </citation>
    <scope>NUCLEOTIDE SEQUENCE [LARGE SCALE GENOMIC DNA]</scope>
    <source>
        <strain evidence="2 3">CECT 8504</strain>
    </source>
</reference>
<dbReference type="Pfam" id="PF06197">
    <property type="entry name" value="DUF998"/>
    <property type="match status" value="1"/>
</dbReference>
<gene>
    <name evidence="2" type="ORF">PAA8504_01276</name>
</gene>
<keyword evidence="1" id="KW-0812">Transmembrane</keyword>
<name>A0A2R8BTK6_9RHOB</name>
<evidence type="ECO:0008006" key="4">
    <source>
        <dbReference type="Google" id="ProtNLM"/>
    </source>
</evidence>
<accession>A0A2R8BTK6</accession>
<dbReference type="InterPro" id="IPR009339">
    <property type="entry name" value="DUF998"/>
</dbReference>
<dbReference type="Proteomes" id="UP000244912">
    <property type="component" value="Unassembled WGS sequence"/>
</dbReference>
<feature type="transmembrane region" description="Helical" evidence="1">
    <location>
        <begin position="67"/>
        <end position="87"/>
    </location>
</feature>
<keyword evidence="3" id="KW-1185">Reference proteome</keyword>
<dbReference type="OrthoDB" id="7839740at2"/>
<feature type="transmembrane region" description="Helical" evidence="1">
    <location>
        <begin position="193"/>
        <end position="214"/>
    </location>
</feature>
<evidence type="ECO:0000313" key="2">
    <source>
        <dbReference type="EMBL" id="SPJ23465.1"/>
    </source>
</evidence>
<dbReference type="RefSeq" id="WP_108893293.1">
    <property type="nucleotide sequence ID" value="NZ_ONZF01000002.1"/>
</dbReference>
<feature type="transmembrane region" description="Helical" evidence="1">
    <location>
        <begin position="94"/>
        <end position="116"/>
    </location>
</feature>
<feature type="transmembrane region" description="Helical" evidence="1">
    <location>
        <begin position="161"/>
        <end position="181"/>
    </location>
</feature>
<dbReference type="AlphaFoldDB" id="A0A2R8BTK6"/>
<keyword evidence="1" id="KW-1133">Transmembrane helix</keyword>
<feature type="transmembrane region" description="Helical" evidence="1">
    <location>
        <begin position="131"/>
        <end position="149"/>
    </location>
</feature>
<dbReference type="PROSITE" id="PS51257">
    <property type="entry name" value="PROKAR_LIPOPROTEIN"/>
    <property type="match status" value="1"/>
</dbReference>
<protein>
    <recommendedName>
        <fullName evidence="4">DUF998 domain-containing protein</fullName>
    </recommendedName>
</protein>
<dbReference type="EMBL" id="ONZF01000002">
    <property type="protein sequence ID" value="SPJ23465.1"/>
    <property type="molecule type" value="Genomic_DNA"/>
</dbReference>
<evidence type="ECO:0000313" key="3">
    <source>
        <dbReference type="Proteomes" id="UP000244912"/>
    </source>
</evidence>
<organism evidence="2 3">
    <name type="scientific">Palleronia abyssalis</name>
    <dbReference type="NCBI Taxonomy" id="1501240"/>
    <lineage>
        <taxon>Bacteria</taxon>
        <taxon>Pseudomonadati</taxon>
        <taxon>Pseudomonadota</taxon>
        <taxon>Alphaproteobacteria</taxon>
        <taxon>Rhodobacterales</taxon>
        <taxon>Roseobacteraceae</taxon>
        <taxon>Palleronia</taxon>
    </lineage>
</organism>
<evidence type="ECO:0000256" key="1">
    <source>
        <dbReference type="SAM" id="Phobius"/>
    </source>
</evidence>
<proteinExistence type="predicted"/>
<keyword evidence="1" id="KW-0472">Membrane</keyword>
<feature type="transmembrane region" description="Helical" evidence="1">
    <location>
        <begin position="21"/>
        <end position="47"/>
    </location>
</feature>